<dbReference type="EMBL" id="BMCH01000004">
    <property type="protein sequence ID" value="GGC32970.1"/>
    <property type="molecule type" value="Genomic_DNA"/>
</dbReference>
<evidence type="ECO:0000256" key="6">
    <source>
        <dbReference type="ARBA" id="ARBA00023136"/>
    </source>
</evidence>
<evidence type="ECO:0000256" key="4">
    <source>
        <dbReference type="ARBA" id="ARBA00022692"/>
    </source>
</evidence>
<dbReference type="Pfam" id="PF07715">
    <property type="entry name" value="Plug"/>
    <property type="match status" value="1"/>
</dbReference>
<keyword evidence="14" id="KW-1185">Reference proteome</keyword>
<dbReference type="InterPro" id="IPR012910">
    <property type="entry name" value="Plug_dom"/>
</dbReference>
<feature type="domain" description="TonB-dependent receptor plug" evidence="12">
    <location>
        <begin position="45"/>
        <end position="161"/>
    </location>
</feature>
<accession>A0ABQ1M391</accession>
<comment type="similarity">
    <text evidence="8 9">Belongs to the TonB-dependent receptor family.</text>
</comment>
<dbReference type="SUPFAM" id="SSF56935">
    <property type="entry name" value="Porins"/>
    <property type="match status" value="1"/>
</dbReference>
<protein>
    <submittedName>
        <fullName evidence="13">TonB-dependent receptor</fullName>
    </submittedName>
</protein>
<keyword evidence="4 8" id="KW-0812">Transmembrane</keyword>
<feature type="compositionally biased region" description="Polar residues" evidence="10">
    <location>
        <begin position="14"/>
        <end position="23"/>
    </location>
</feature>
<evidence type="ECO:0000256" key="7">
    <source>
        <dbReference type="ARBA" id="ARBA00023237"/>
    </source>
</evidence>
<reference evidence="14" key="1">
    <citation type="journal article" date="2019" name="Int. J. Syst. Evol. Microbiol.">
        <title>The Global Catalogue of Microorganisms (GCM) 10K type strain sequencing project: providing services to taxonomists for standard genome sequencing and annotation.</title>
        <authorList>
            <consortium name="The Broad Institute Genomics Platform"/>
            <consortium name="The Broad Institute Genome Sequencing Center for Infectious Disease"/>
            <person name="Wu L."/>
            <person name="Ma J."/>
        </authorList>
    </citation>
    <scope>NUCLEOTIDE SEQUENCE [LARGE SCALE GENOMIC DNA]</scope>
    <source>
        <strain evidence="14">CCM 7132</strain>
    </source>
</reference>
<feature type="domain" description="TonB-dependent receptor-like beta-barrel" evidence="11">
    <location>
        <begin position="394"/>
        <end position="887"/>
    </location>
</feature>
<gene>
    <name evidence="13" type="primary">btuB</name>
    <name evidence="13" type="ORF">GCM10007207_18080</name>
</gene>
<keyword evidence="7 8" id="KW-0998">Cell outer membrane</keyword>
<proteinExistence type="inferred from homology"/>
<dbReference type="PANTHER" id="PTHR47234">
    <property type="match status" value="1"/>
</dbReference>
<sequence>MSASVARTKAGTMSKRSVLSNAASDGGRIETVTVTGSALSQNKDQNANPVQIITAREIQKTSAVTIGDYLQRLPSIGTGGASGTSTNTQSNGGLGMSCADLRNLGPNRVLVLVDGKRQVQTMGQGSSCVDLNALPVDQIASVEILKDGGSELYGADAVSGVINIKLKHDLTTGGITVRGGITDVGDGATGKISGYKGFNFNHGRGNISVFGQYLTTSGVMQRNRDWSALPWNANVAPGATIPYGSSITANTRVFVGDNSYVSNGSGTAAGYHSFTNADRYNFASAQNLSNSLQSSNLSGDAHYDVNDHLQLYANVRYSHKTANNFLAGWPTTGASYPSTLESSIILPSGSPYNYWGQDVSLYRRFTDLGSRRYEEAVDTTQVMGGAKGRIVANWFYDASMTYGTSQAMLNAENSLNYAHYLQALGSRQVDPTNAASAVVYDPSICVASTGCSLINPGTSLTTAQAAYLRHTQIDHAYYQMRDFNLRVHNNDVVKLPYQHGGAVGIALGMEHRSEQGSYSPDPLAANGDLGGGSTYTGGGYNATEAYLEGKIPLLQDAFLAKDLTIDGQGRWSHYNTFGDAYNWKVGINWAPVRDIRFRATLGTSFRAPTITELYGGHAIGYYSGNDPCAQASSYGALSPMVVANCAKQGVNTATFVNANSGQLPQLSGGNAALKPEEGRTYTVGTVITPRWIPNLQASVEYWHYTLKNMIGTLPGQYIADECYTGANPSYCSYISARNASGQITQINDTYQNLGGLRTSGIDFDLSYTLRVTRYDSLTVSNNFQQLVSYLQQNTPGGSWYNYAGRLFYQAGGGQPRVRDYATVTWRHNNISLTYMMNYIGGMHFNDGSTDLSCKSFVYCKVPGIFSHDVTVDYRTGRWNFEGGVQNILDKKPPFVPDGATNTALSMYPQQIIGRYVFLQAGVSF</sequence>
<dbReference type="Pfam" id="PF00593">
    <property type="entry name" value="TonB_dep_Rec_b-barrel"/>
    <property type="match status" value="1"/>
</dbReference>
<dbReference type="InterPro" id="IPR039426">
    <property type="entry name" value="TonB-dep_rcpt-like"/>
</dbReference>
<evidence type="ECO:0000259" key="12">
    <source>
        <dbReference type="Pfam" id="PF07715"/>
    </source>
</evidence>
<evidence type="ECO:0000256" key="3">
    <source>
        <dbReference type="ARBA" id="ARBA00022452"/>
    </source>
</evidence>
<dbReference type="InterPro" id="IPR036942">
    <property type="entry name" value="Beta-barrel_TonB_sf"/>
</dbReference>
<comment type="caution">
    <text evidence="13">The sequence shown here is derived from an EMBL/GenBank/DDBJ whole genome shotgun (WGS) entry which is preliminary data.</text>
</comment>
<keyword evidence="2 8" id="KW-0813">Transport</keyword>
<evidence type="ECO:0000256" key="2">
    <source>
        <dbReference type="ARBA" id="ARBA00022448"/>
    </source>
</evidence>
<evidence type="ECO:0000256" key="9">
    <source>
        <dbReference type="RuleBase" id="RU003357"/>
    </source>
</evidence>
<evidence type="ECO:0000256" key="5">
    <source>
        <dbReference type="ARBA" id="ARBA00023077"/>
    </source>
</evidence>
<organism evidence="13 14">
    <name type="scientific">Asaia siamensis</name>
    <dbReference type="NCBI Taxonomy" id="110479"/>
    <lineage>
        <taxon>Bacteria</taxon>
        <taxon>Pseudomonadati</taxon>
        <taxon>Pseudomonadota</taxon>
        <taxon>Alphaproteobacteria</taxon>
        <taxon>Acetobacterales</taxon>
        <taxon>Acetobacteraceae</taxon>
        <taxon>Asaia</taxon>
    </lineage>
</organism>
<dbReference type="PROSITE" id="PS52016">
    <property type="entry name" value="TONB_DEPENDENT_REC_3"/>
    <property type="match status" value="1"/>
</dbReference>
<keyword evidence="6 8" id="KW-0472">Membrane</keyword>
<evidence type="ECO:0000256" key="10">
    <source>
        <dbReference type="SAM" id="MobiDB-lite"/>
    </source>
</evidence>
<dbReference type="Proteomes" id="UP000637769">
    <property type="component" value="Unassembled WGS sequence"/>
</dbReference>
<keyword evidence="3 8" id="KW-1134">Transmembrane beta strand</keyword>
<dbReference type="InterPro" id="IPR037066">
    <property type="entry name" value="Plug_dom_sf"/>
</dbReference>
<keyword evidence="5 9" id="KW-0798">TonB box</keyword>
<dbReference type="Gene3D" id="2.170.130.10">
    <property type="entry name" value="TonB-dependent receptor, plug domain"/>
    <property type="match status" value="1"/>
</dbReference>
<comment type="subcellular location">
    <subcellularLocation>
        <location evidence="1 8">Cell outer membrane</location>
        <topology evidence="1 8">Multi-pass membrane protein</topology>
    </subcellularLocation>
</comment>
<keyword evidence="13" id="KW-0675">Receptor</keyword>
<dbReference type="InterPro" id="IPR000531">
    <property type="entry name" value="Beta-barrel_TonB"/>
</dbReference>
<dbReference type="PANTHER" id="PTHR47234:SF2">
    <property type="entry name" value="TONB-DEPENDENT RECEPTOR"/>
    <property type="match status" value="1"/>
</dbReference>
<evidence type="ECO:0000313" key="13">
    <source>
        <dbReference type="EMBL" id="GGC32970.1"/>
    </source>
</evidence>
<evidence type="ECO:0000259" key="11">
    <source>
        <dbReference type="Pfam" id="PF00593"/>
    </source>
</evidence>
<evidence type="ECO:0000256" key="8">
    <source>
        <dbReference type="PROSITE-ProRule" id="PRU01360"/>
    </source>
</evidence>
<dbReference type="Gene3D" id="2.40.170.20">
    <property type="entry name" value="TonB-dependent receptor, beta-barrel domain"/>
    <property type="match status" value="1"/>
</dbReference>
<evidence type="ECO:0000313" key="14">
    <source>
        <dbReference type="Proteomes" id="UP000637769"/>
    </source>
</evidence>
<feature type="region of interest" description="Disordered" evidence="10">
    <location>
        <begin position="1"/>
        <end position="24"/>
    </location>
</feature>
<evidence type="ECO:0000256" key="1">
    <source>
        <dbReference type="ARBA" id="ARBA00004571"/>
    </source>
</evidence>
<name>A0ABQ1M391_9PROT</name>